<dbReference type="Proteomes" id="UP000663844">
    <property type="component" value="Unassembled WGS sequence"/>
</dbReference>
<sequence length="173" mass="20226">MAFYPLYNHSSSSSIRFYKVGLFALVLICSISYCSSSPTYLFGASSDNIGDNDYDIDTNSYGQNYRHRRFGYQPLSSIQDIDIAEQRFAPKNRVANLLSKAALLQDDRPHRQYLTHANNRRYVPQAFHAMRDDDLYCANEQKRSQKMIRFTQIEYPFRDSNFQSSNKVQQEHH</sequence>
<comment type="caution">
    <text evidence="1">The sequence shown here is derived from an EMBL/GenBank/DDBJ whole genome shotgun (WGS) entry which is preliminary data.</text>
</comment>
<protein>
    <submittedName>
        <fullName evidence="1">Uncharacterized protein</fullName>
    </submittedName>
</protein>
<evidence type="ECO:0000313" key="1">
    <source>
        <dbReference type="EMBL" id="CAF3791400.1"/>
    </source>
</evidence>
<accession>A0A819AUP0</accession>
<proteinExistence type="predicted"/>
<organism evidence="1 2">
    <name type="scientific">Adineta steineri</name>
    <dbReference type="NCBI Taxonomy" id="433720"/>
    <lineage>
        <taxon>Eukaryota</taxon>
        <taxon>Metazoa</taxon>
        <taxon>Spiralia</taxon>
        <taxon>Gnathifera</taxon>
        <taxon>Rotifera</taxon>
        <taxon>Eurotatoria</taxon>
        <taxon>Bdelloidea</taxon>
        <taxon>Adinetida</taxon>
        <taxon>Adinetidae</taxon>
        <taxon>Adineta</taxon>
    </lineage>
</organism>
<dbReference type="AlphaFoldDB" id="A0A819AUP0"/>
<reference evidence="1" key="1">
    <citation type="submission" date="2021-02" db="EMBL/GenBank/DDBJ databases">
        <authorList>
            <person name="Nowell W R."/>
        </authorList>
    </citation>
    <scope>NUCLEOTIDE SEQUENCE</scope>
</reference>
<evidence type="ECO:0000313" key="2">
    <source>
        <dbReference type="Proteomes" id="UP000663844"/>
    </source>
</evidence>
<dbReference type="EMBL" id="CAJOAZ010001268">
    <property type="protein sequence ID" value="CAF3791400.1"/>
    <property type="molecule type" value="Genomic_DNA"/>
</dbReference>
<gene>
    <name evidence="1" type="ORF">OXD698_LOCUS17704</name>
</gene>
<name>A0A819AUP0_9BILA</name>